<name>A0A7W5DSB9_9PORP</name>
<sequence length="260" mass="29888">MAFFPLLLYSQDTLKQSNLAFNGYMKDMQTCIFQNIQDDWTTENLIHNRLNFKWFINPSLTACVEMRNRLAVGNIFTSFPGYDKTFESDHGMITLTKNLVDTRYGVLNLDIDRIWLQYTTGNFQITAGRQRINWGQTFVWNPNDLFNSYSYFDFDYEEKPGSDAIRMQWFPSATSDLELAIKGNNEHKATVAGLYRFNKWNYDIQFLGGLVNQSDLMIGAGWSGQIGGGGFRGEASYFHRAKNMKDTTGIFVMSMGETVN</sequence>
<dbReference type="AlphaFoldDB" id="A0A7W5DSB9"/>
<gene>
    <name evidence="1" type="ORF">FHX64_002357</name>
</gene>
<proteinExistence type="predicted"/>
<accession>A0A7W5DSB9</accession>
<keyword evidence="2" id="KW-1185">Reference proteome</keyword>
<evidence type="ECO:0000313" key="2">
    <source>
        <dbReference type="Proteomes" id="UP000544222"/>
    </source>
</evidence>
<evidence type="ECO:0000313" key="1">
    <source>
        <dbReference type="EMBL" id="MBB3188159.1"/>
    </source>
</evidence>
<dbReference type="RefSeq" id="WP_183413940.1">
    <property type="nucleotide sequence ID" value="NZ_JACHYB010000002.1"/>
</dbReference>
<organism evidence="1 2">
    <name type="scientific">Microbacter margulisiae</name>
    <dbReference type="NCBI Taxonomy" id="1350067"/>
    <lineage>
        <taxon>Bacteria</taxon>
        <taxon>Pseudomonadati</taxon>
        <taxon>Bacteroidota</taxon>
        <taxon>Bacteroidia</taxon>
        <taxon>Bacteroidales</taxon>
        <taxon>Porphyromonadaceae</taxon>
        <taxon>Microbacter</taxon>
    </lineage>
</organism>
<reference evidence="1 2" key="1">
    <citation type="submission" date="2020-08" db="EMBL/GenBank/DDBJ databases">
        <title>Genomic Encyclopedia of Type Strains, Phase IV (KMG-IV): sequencing the most valuable type-strain genomes for metagenomic binning, comparative biology and taxonomic classification.</title>
        <authorList>
            <person name="Goeker M."/>
        </authorList>
    </citation>
    <scope>NUCLEOTIDE SEQUENCE [LARGE SCALE GENOMIC DNA]</scope>
    <source>
        <strain evidence="1 2">DSM 27471</strain>
    </source>
</reference>
<dbReference type="EMBL" id="JACHYB010000002">
    <property type="protein sequence ID" value="MBB3188159.1"/>
    <property type="molecule type" value="Genomic_DNA"/>
</dbReference>
<comment type="caution">
    <text evidence="1">The sequence shown here is derived from an EMBL/GenBank/DDBJ whole genome shotgun (WGS) entry which is preliminary data.</text>
</comment>
<dbReference type="Proteomes" id="UP000544222">
    <property type="component" value="Unassembled WGS sequence"/>
</dbReference>
<protein>
    <submittedName>
        <fullName evidence="1">Uncharacterized protein</fullName>
    </submittedName>
</protein>